<dbReference type="InterPro" id="IPR036249">
    <property type="entry name" value="Thioredoxin-like_sf"/>
</dbReference>
<comment type="caution">
    <text evidence="2">The sequence shown here is derived from an EMBL/GenBank/DDBJ whole genome shotgun (WGS) entry which is preliminary data.</text>
</comment>
<dbReference type="RefSeq" id="WP_309247051.1">
    <property type="nucleotide sequence ID" value="NZ_JAMXWM010000023.1"/>
</dbReference>
<comment type="similarity">
    <text evidence="1">Belongs to the ArsC family.</text>
</comment>
<dbReference type="InterPro" id="IPR006660">
    <property type="entry name" value="Arsenate_reductase-like"/>
</dbReference>
<evidence type="ECO:0000313" key="2">
    <source>
        <dbReference type="EMBL" id="MFD2696307.1"/>
    </source>
</evidence>
<evidence type="ECO:0000313" key="3">
    <source>
        <dbReference type="Proteomes" id="UP001597399"/>
    </source>
</evidence>
<organism evidence="2 3">
    <name type="scientific">Sporolactobacillus shoreicorticis</name>
    <dbReference type="NCBI Taxonomy" id="1923877"/>
    <lineage>
        <taxon>Bacteria</taxon>
        <taxon>Bacillati</taxon>
        <taxon>Bacillota</taxon>
        <taxon>Bacilli</taxon>
        <taxon>Bacillales</taxon>
        <taxon>Sporolactobacillaceae</taxon>
        <taxon>Sporolactobacillus</taxon>
    </lineage>
</organism>
<dbReference type="PANTHER" id="PTHR30041">
    <property type="entry name" value="ARSENATE REDUCTASE"/>
    <property type="match status" value="1"/>
</dbReference>
<name>A0ABW5SCB1_9BACL</name>
<dbReference type="PANTHER" id="PTHR30041:SF8">
    <property type="entry name" value="PROTEIN YFFB"/>
    <property type="match status" value="1"/>
</dbReference>
<dbReference type="Pfam" id="PF03960">
    <property type="entry name" value="ArsC"/>
    <property type="match status" value="1"/>
</dbReference>
<evidence type="ECO:0000256" key="1">
    <source>
        <dbReference type="PROSITE-ProRule" id="PRU01282"/>
    </source>
</evidence>
<dbReference type="EMBL" id="JBHUMQ010000066">
    <property type="protein sequence ID" value="MFD2696307.1"/>
    <property type="molecule type" value="Genomic_DNA"/>
</dbReference>
<dbReference type="Gene3D" id="3.40.30.10">
    <property type="entry name" value="Glutaredoxin"/>
    <property type="match status" value="1"/>
</dbReference>
<dbReference type="PROSITE" id="PS51354">
    <property type="entry name" value="GLUTAREDOXIN_2"/>
    <property type="match status" value="1"/>
</dbReference>
<reference evidence="3" key="1">
    <citation type="journal article" date="2019" name="Int. J. Syst. Evol. Microbiol.">
        <title>The Global Catalogue of Microorganisms (GCM) 10K type strain sequencing project: providing services to taxonomists for standard genome sequencing and annotation.</title>
        <authorList>
            <consortium name="The Broad Institute Genomics Platform"/>
            <consortium name="The Broad Institute Genome Sequencing Center for Infectious Disease"/>
            <person name="Wu L."/>
            <person name="Ma J."/>
        </authorList>
    </citation>
    <scope>NUCLEOTIDE SEQUENCE [LARGE SCALE GENOMIC DNA]</scope>
    <source>
        <strain evidence="3">TISTR 2466</strain>
    </source>
</reference>
<gene>
    <name evidence="2" type="ORF">ACFSUE_22200</name>
</gene>
<protein>
    <submittedName>
        <fullName evidence="2">Spx/MgsR family RNA polymerase-binding regulatory protein</fullName>
    </submittedName>
</protein>
<dbReference type="SUPFAM" id="SSF52833">
    <property type="entry name" value="Thioredoxin-like"/>
    <property type="match status" value="1"/>
</dbReference>
<dbReference type="PROSITE" id="PS51353">
    <property type="entry name" value="ARSC"/>
    <property type="match status" value="1"/>
</dbReference>
<sequence length="126" mass="14833">MEERMKAVLTMYSYPPCGTCRKAKKWLNEHSIPYKEINIADHPPDEEVLKQLVEKSGISIGKFFNTSGRHYRDGDFKNRRKNEPEEKWLEWLAQDGMLIKRPLVYDANKATVGFSEALFENEWTKH</sequence>
<accession>A0ABW5SCB1</accession>
<dbReference type="InterPro" id="IPR006504">
    <property type="entry name" value="Tscrpt_reg_Spx/MgsR"/>
</dbReference>
<keyword evidence="3" id="KW-1185">Reference proteome</keyword>
<proteinExistence type="inferred from homology"/>
<dbReference type="Proteomes" id="UP001597399">
    <property type="component" value="Unassembled WGS sequence"/>
</dbReference>
<dbReference type="NCBIfam" id="TIGR01617">
    <property type="entry name" value="arsC_related"/>
    <property type="match status" value="1"/>
</dbReference>